<evidence type="ECO:0000313" key="1">
    <source>
        <dbReference type="EMBL" id="MED6152514.1"/>
    </source>
</evidence>
<gene>
    <name evidence="1" type="ORF">PIB30_092821</name>
</gene>
<evidence type="ECO:0000313" key="2">
    <source>
        <dbReference type="Proteomes" id="UP001341840"/>
    </source>
</evidence>
<keyword evidence="2" id="KW-1185">Reference proteome</keyword>
<reference evidence="1 2" key="1">
    <citation type="journal article" date="2023" name="Plants (Basel)">
        <title>Bridging the Gap: Combining Genomics and Transcriptomics Approaches to Understand Stylosanthes scabra, an Orphan Legume from the Brazilian Caatinga.</title>
        <authorList>
            <person name="Ferreira-Neto J.R.C."/>
            <person name="da Silva M.D."/>
            <person name="Binneck E."/>
            <person name="de Melo N.F."/>
            <person name="da Silva R.H."/>
            <person name="de Melo A.L.T.M."/>
            <person name="Pandolfi V."/>
            <person name="Bustamante F.O."/>
            <person name="Brasileiro-Vidal A.C."/>
            <person name="Benko-Iseppon A.M."/>
        </authorList>
    </citation>
    <scope>NUCLEOTIDE SEQUENCE [LARGE SCALE GENOMIC DNA]</scope>
    <source>
        <tissue evidence="1">Leaves</tissue>
    </source>
</reference>
<protein>
    <submittedName>
        <fullName evidence="1">Uncharacterized protein</fullName>
    </submittedName>
</protein>
<sequence length="135" mass="15794">MIRLHPLAYSTDPSHFGQVSRKPWHPSHDFLMNQNPQKLLNPPTVFDQNMLQENPSTLPRILLIIRAQNPWYPIPFFTLFIVLVLEGESDSWREGREKRVMAQPTLEEIAAADRNIMYRLDSIAHVSRNVNREVH</sequence>
<dbReference type="Proteomes" id="UP001341840">
    <property type="component" value="Unassembled WGS sequence"/>
</dbReference>
<organism evidence="1 2">
    <name type="scientific">Stylosanthes scabra</name>
    <dbReference type="NCBI Taxonomy" id="79078"/>
    <lineage>
        <taxon>Eukaryota</taxon>
        <taxon>Viridiplantae</taxon>
        <taxon>Streptophyta</taxon>
        <taxon>Embryophyta</taxon>
        <taxon>Tracheophyta</taxon>
        <taxon>Spermatophyta</taxon>
        <taxon>Magnoliopsida</taxon>
        <taxon>eudicotyledons</taxon>
        <taxon>Gunneridae</taxon>
        <taxon>Pentapetalae</taxon>
        <taxon>rosids</taxon>
        <taxon>fabids</taxon>
        <taxon>Fabales</taxon>
        <taxon>Fabaceae</taxon>
        <taxon>Papilionoideae</taxon>
        <taxon>50 kb inversion clade</taxon>
        <taxon>dalbergioids sensu lato</taxon>
        <taxon>Dalbergieae</taxon>
        <taxon>Pterocarpus clade</taxon>
        <taxon>Stylosanthes</taxon>
    </lineage>
</organism>
<accession>A0ABU6TUJ1</accession>
<proteinExistence type="predicted"/>
<dbReference type="EMBL" id="JASCZI010092561">
    <property type="protein sequence ID" value="MED6152514.1"/>
    <property type="molecule type" value="Genomic_DNA"/>
</dbReference>
<name>A0ABU6TUJ1_9FABA</name>
<comment type="caution">
    <text evidence="1">The sequence shown here is derived from an EMBL/GenBank/DDBJ whole genome shotgun (WGS) entry which is preliminary data.</text>
</comment>